<dbReference type="Pfam" id="PF00174">
    <property type="entry name" value="Oxidored_molyb"/>
    <property type="match status" value="1"/>
</dbReference>
<dbReference type="EMBL" id="VFJB01000006">
    <property type="protein sequence ID" value="KAA0257875.1"/>
    <property type="molecule type" value="Genomic_DNA"/>
</dbReference>
<comment type="caution">
    <text evidence="2">The sequence shown here is derived from an EMBL/GenBank/DDBJ whole genome shotgun (WGS) entry which is preliminary data.</text>
</comment>
<dbReference type="Proteomes" id="UP000322876">
    <property type="component" value="Unassembled WGS sequence"/>
</dbReference>
<organism evidence="2 3">
    <name type="scientific">Deferribacter autotrophicus</name>
    <dbReference type="NCBI Taxonomy" id="500465"/>
    <lineage>
        <taxon>Bacteria</taxon>
        <taxon>Pseudomonadati</taxon>
        <taxon>Deferribacterota</taxon>
        <taxon>Deferribacteres</taxon>
        <taxon>Deferribacterales</taxon>
        <taxon>Deferribacteraceae</taxon>
        <taxon>Deferribacter</taxon>
    </lineage>
</organism>
<evidence type="ECO:0000313" key="2">
    <source>
        <dbReference type="EMBL" id="KAA0257875.1"/>
    </source>
</evidence>
<name>A0A5A8F759_9BACT</name>
<dbReference type="AlphaFoldDB" id="A0A5A8F759"/>
<keyword evidence="3" id="KW-1185">Reference proteome</keyword>
<dbReference type="RefSeq" id="WP_149266848.1">
    <property type="nucleotide sequence ID" value="NZ_VFJB01000006.1"/>
</dbReference>
<dbReference type="PANTHER" id="PTHR43032">
    <property type="entry name" value="PROTEIN-METHIONINE-SULFOXIDE REDUCTASE"/>
    <property type="match status" value="1"/>
</dbReference>
<protein>
    <submittedName>
        <fullName evidence="2">Oxidoreductase</fullName>
    </submittedName>
</protein>
<accession>A0A5A8F759</accession>
<reference evidence="2 3" key="1">
    <citation type="submission" date="2019-06" db="EMBL/GenBank/DDBJ databases">
        <title>Genomic insights into carbon and energy metabolism of Deferribacter autotrophicus revealed new metabolic traits in the phylum Deferribacteres.</title>
        <authorList>
            <person name="Slobodkin A.I."/>
            <person name="Slobodkina G.B."/>
            <person name="Allioux M."/>
            <person name="Alain K."/>
            <person name="Jebbar M."/>
            <person name="Shadrin V."/>
            <person name="Kublanov I.V."/>
            <person name="Toshchakov S.V."/>
            <person name="Bonch-Osmolovskaya E.A."/>
        </authorList>
    </citation>
    <scope>NUCLEOTIDE SEQUENCE [LARGE SCALE GENOMIC DNA]</scope>
    <source>
        <strain evidence="2 3">SL50</strain>
    </source>
</reference>
<dbReference type="InterPro" id="IPR036374">
    <property type="entry name" value="OxRdtase_Mopterin-bd_sf"/>
</dbReference>
<dbReference type="Gene3D" id="3.90.420.10">
    <property type="entry name" value="Oxidoreductase, molybdopterin-binding domain"/>
    <property type="match status" value="1"/>
</dbReference>
<proteinExistence type="predicted"/>
<evidence type="ECO:0000313" key="3">
    <source>
        <dbReference type="Proteomes" id="UP000322876"/>
    </source>
</evidence>
<dbReference type="PANTHER" id="PTHR43032:SF4">
    <property type="entry name" value="OXIDOREDUCTASE MOLYBDOPTERIN-BINDING DOMAIN-CONTAINING PROTEIN"/>
    <property type="match status" value="1"/>
</dbReference>
<feature type="domain" description="Oxidoreductase molybdopterin-binding" evidence="1">
    <location>
        <begin position="23"/>
        <end position="160"/>
    </location>
</feature>
<dbReference type="InterPro" id="IPR000572">
    <property type="entry name" value="OxRdtase_Mopterin-bd_dom"/>
</dbReference>
<dbReference type="OrthoDB" id="9778777at2"/>
<sequence length="195" mass="23082">MSFLKDIGTPVFNAERLKEIPSKNEYLIEISYGEKKEKIFYNDLYNIFEKKVVNCRLTSVSRWSVRANWEGILWSDFVNYLEVSDYKYVYFESYGGYITTVFGEDMNNPRILIATHVDGEEIEFEYGGPVRMIIPNLWGYKSCKWLKKIYFIDEYIVGYWEGYGYDDRGLIEPTILLDINSKEHKRIKGGEVLEF</sequence>
<dbReference type="SUPFAM" id="SSF56524">
    <property type="entry name" value="Oxidoreductase molybdopterin-binding domain"/>
    <property type="match status" value="1"/>
</dbReference>
<gene>
    <name evidence="2" type="ORF">FHQ18_09035</name>
</gene>
<evidence type="ECO:0000259" key="1">
    <source>
        <dbReference type="Pfam" id="PF00174"/>
    </source>
</evidence>